<sequence length="338" mass="38089">MPTTLKDIAAAAGVSIGTVERALKNRDRINPQVAERIRQIAKEMDYQPNKIASGLVKRSRKYKIAVIFHITGSEFWNEVLKGIHKAEKEIKDYGMSVQMYFGNDFDPQVQLTLIDQALQDGANAIVIIPINSPVIAKRIRQLNKENFPVVFLNTYLNRISCLSSIHCDYYRSGRIGGMLADRLSGGTGHVMAFLPSSVMLGNNYRKDGIADYFKDTSSNLVLEKIVELKNMPENDMETMIRELREHNQVGYIIYCGDTNVALSAMKNVNRPFTSIFYDLSSDAKKALLDGRIDAAIVQSQKEQGYRSIDVLSQYLTSGIEPKKEILMDCQILFKECID</sequence>
<reference evidence="6 8" key="2">
    <citation type="submission" date="2018-08" db="EMBL/GenBank/DDBJ databases">
        <title>A genome reference for cultivated species of the human gut microbiota.</title>
        <authorList>
            <person name="Zou Y."/>
            <person name="Xue W."/>
            <person name="Luo G."/>
        </authorList>
    </citation>
    <scope>NUCLEOTIDE SEQUENCE [LARGE SCALE GENOMIC DNA]</scope>
    <source>
        <strain evidence="6 8">TF05-11AC</strain>
    </source>
</reference>
<dbReference type="CDD" id="cd01536">
    <property type="entry name" value="PBP1_ABC_sugar_binding-like"/>
    <property type="match status" value="1"/>
</dbReference>
<dbReference type="EMBL" id="QSSQ01000002">
    <property type="protein sequence ID" value="RGM07904.1"/>
    <property type="molecule type" value="Genomic_DNA"/>
</dbReference>
<dbReference type="Gene3D" id="3.40.50.2300">
    <property type="match status" value="2"/>
</dbReference>
<evidence type="ECO:0000313" key="8">
    <source>
        <dbReference type="Proteomes" id="UP000261257"/>
    </source>
</evidence>
<evidence type="ECO:0000313" key="6">
    <source>
        <dbReference type="EMBL" id="RGM07904.1"/>
    </source>
</evidence>
<dbReference type="PANTHER" id="PTHR30146:SF144">
    <property type="entry name" value="LACI-FAMILY TRANSCRIPTION REGULATOR"/>
    <property type="match status" value="1"/>
</dbReference>
<dbReference type="EMBL" id="CYZE01000004">
    <property type="protein sequence ID" value="CUO14832.1"/>
    <property type="molecule type" value="Genomic_DNA"/>
</dbReference>
<feature type="domain" description="HTH lacI-type" evidence="4">
    <location>
        <begin position="3"/>
        <end position="57"/>
    </location>
</feature>
<dbReference type="SUPFAM" id="SSF53822">
    <property type="entry name" value="Periplasmic binding protein-like I"/>
    <property type="match status" value="1"/>
</dbReference>
<dbReference type="PROSITE" id="PS00356">
    <property type="entry name" value="HTH_LACI_1"/>
    <property type="match status" value="1"/>
</dbReference>
<dbReference type="GO" id="GO:0003700">
    <property type="term" value="F:DNA-binding transcription factor activity"/>
    <property type="evidence" value="ECO:0007669"/>
    <property type="project" value="TreeGrafter"/>
</dbReference>
<evidence type="ECO:0000313" key="7">
    <source>
        <dbReference type="Proteomes" id="UP000095651"/>
    </source>
</evidence>
<evidence type="ECO:0000256" key="3">
    <source>
        <dbReference type="ARBA" id="ARBA00023163"/>
    </source>
</evidence>
<keyword evidence="1" id="KW-0805">Transcription regulation</keyword>
<dbReference type="Proteomes" id="UP000095651">
    <property type="component" value="Unassembled WGS sequence"/>
</dbReference>
<evidence type="ECO:0000313" key="5">
    <source>
        <dbReference type="EMBL" id="CUO14832.1"/>
    </source>
</evidence>
<dbReference type="PROSITE" id="PS50932">
    <property type="entry name" value="HTH_LACI_2"/>
    <property type="match status" value="1"/>
</dbReference>
<dbReference type="InterPro" id="IPR000843">
    <property type="entry name" value="HTH_LacI"/>
</dbReference>
<evidence type="ECO:0000259" key="4">
    <source>
        <dbReference type="PROSITE" id="PS50932"/>
    </source>
</evidence>
<dbReference type="Gene3D" id="1.10.260.40">
    <property type="entry name" value="lambda repressor-like DNA-binding domains"/>
    <property type="match status" value="1"/>
</dbReference>
<dbReference type="RefSeq" id="WP_055654630.1">
    <property type="nucleotide sequence ID" value="NZ_CABIXC010000004.1"/>
</dbReference>
<dbReference type="CDD" id="cd01392">
    <property type="entry name" value="HTH_LacI"/>
    <property type="match status" value="1"/>
</dbReference>
<gene>
    <name evidence="5" type="primary">degA_4</name>
    <name evidence="6" type="ORF">DXC39_05390</name>
    <name evidence="5" type="ORF">ERS852407_01983</name>
</gene>
<dbReference type="GO" id="GO:0000976">
    <property type="term" value="F:transcription cis-regulatory region binding"/>
    <property type="evidence" value="ECO:0007669"/>
    <property type="project" value="TreeGrafter"/>
</dbReference>
<dbReference type="Pfam" id="PF00356">
    <property type="entry name" value="LacI"/>
    <property type="match status" value="1"/>
</dbReference>
<evidence type="ECO:0000256" key="1">
    <source>
        <dbReference type="ARBA" id="ARBA00023015"/>
    </source>
</evidence>
<protein>
    <submittedName>
        <fullName evidence="6">LacI family DNA-binding transcriptional regulator</fullName>
    </submittedName>
    <submittedName>
        <fullName evidence="5">LacI family transcriptional regulator</fullName>
    </submittedName>
</protein>
<dbReference type="Pfam" id="PF13407">
    <property type="entry name" value="Peripla_BP_4"/>
    <property type="match status" value="1"/>
</dbReference>
<dbReference type="InterPro" id="IPR010982">
    <property type="entry name" value="Lambda_DNA-bd_dom_sf"/>
</dbReference>
<keyword evidence="3" id="KW-0804">Transcription</keyword>
<proteinExistence type="predicted"/>
<reference evidence="5 7" key="1">
    <citation type="submission" date="2015-09" db="EMBL/GenBank/DDBJ databases">
        <authorList>
            <consortium name="Pathogen Informatics"/>
        </authorList>
    </citation>
    <scope>NUCLEOTIDE SEQUENCE [LARGE SCALE GENOMIC DNA]</scope>
    <source>
        <strain evidence="5 7">2789STDY5608850</strain>
    </source>
</reference>
<dbReference type="PANTHER" id="PTHR30146">
    <property type="entry name" value="LACI-RELATED TRANSCRIPTIONAL REPRESSOR"/>
    <property type="match status" value="1"/>
</dbReference>
<dbReference type="AlphaFoldDB" id="A0A174CND6"/>
<name>A0A174CND6_9FIRM</name>
<keyword evidence="2 6" id="KW-0238">DNA-binding</keyword>
<dbReference type="InterPro" id="IPR028082">
    <property type="entry name" value="Peripla_BP_I"/>
</dbReference>
<accession>A0A174CND6</accession>
<evidence type="ECO:0000256" key="2">
    <source>
        <dbReference type="ARBA" id="ARBA00023125"/>
    </source>
</evidence>
<dbReference type="InterPro" id="IPR025997">
    <property type="entry name" value="SBP_2_dom"/>
</dbReference>
<dbReference type="SMART" id="SM00354">
    <property type="entry name" value="HTH_LACI"/>
    <property type="match status" value="1"/>
</dbReference>
<dbReference type="SUPFAM" id="SSF47413">
    <property type="entry name" value="lambda repressor-like DNA-binding domains"/>
    <property type="match status" value="1"/>
</dbReference>
<organism evidence="5 7">
    <name type="scientific">Hungatella hathewayi</name>
    <dbReference type="NCBI Taxonomy" id="154046"/>
    <lineage>
        <taxon>Bacteria</taxon>
        <taxon>Bacillati</taxon>
        <taxon>Bacillota</taxon>
        <taxon>Clostridia</taxon>
        <taxon>Lachnospirales</taxon>
        <taxon>Lachnospiraceae</taxon>
        <taxon>Hungatella</taxon>
    </lineage>
</organism>
<dbReference type="Proteomes" id="UP000261257">
    <property type="component" value="Unassembled WGS sequence"/>
</dbReference>